<evidence type="ECO:0000259" key="4">
    <source>
        <dbReference type="PROSITE" id="PS51832"/>
    </source>
</evidence>
<dbReference type="Gene3D" id="3.40.50.2300">
    <property type="match status" value="1"/>
</dbReference>
<evidence type="ECO:0000259" key="3">
    <source>
        <dbReference type="PROSITE" id="PS50110"/>
    </source>
</evidence>
<dbReference type="Pfam" id="PF13487">
    <property type="entry name" value="HD_5"/>
    <property type="match status" value="1"/>
</dbReference>
<feature type="domain" description="Response regulatory" evidence="3">
    <location>
        <begin position="20"/>
        <end position="134"/>
    </location>
</feature>
<feature type="modified residue" description="4-aspartylphosphate" evidence="1">
    <location>
        <position position="68"/>
    </location>
</feature>
<proteinExistence type="predicted"/>
<dbReference type="Proteomes" id="UP000462621">
    <property type="component" value="Unassembled WGS sequence"/>
</dbReference>
<feature type="coiled-coil region" evidence="2">
    <location>
        <begin position="136"/>
        <end position="195"/>
    </location>
</feature>
<sequence length="438" mass="49062">MTDDIETNSEVMSEEESKLTLLLLDDEADILKTLTRVLRLDYNVVSFNEGEDALAYLKDNEAAIIISDMRMPQMDGAKFLSIAKELRPGSVRILLTGYSDMESTVRAVNEGGIHTYLAKPWDNEGLKLTVAKAAEFYRLTQERDQLTNKLEQKNIELASFNQQLETKVLQRTKALREANQSLEKLLKARNQTFNDILSTLKAIIQYSTGVPADHYDRVAEQSKAVAAALKLSDQEVNQVYLCGLLHEIGLSARKDAKPALMKKNPGGIPTTPDANSELGAEIIGQIKRFAPLVNIIRHQDENYNGTGSPSHLHEDEIPIGARIIRVVKNYDYFVASENNRNRMTAQSAQRFLKEYSEVLYDPEVVTAFMKVIGNVEQKDGIERCVGISDIKVGTVVKRDVFLPNGSLMLTAGQEINSNLLEKLKKLEKDNQYPIAVFI</sequence>
<dbReference type="PANTHER" id="PTHR45228:SF8">
    <property type="entry name" value="TWO-COMPONENT RESPONSE REGULATOR-RELATED"/>
    <property type="match status" value="1"/>
</dbReference>
<organism evidence="5 6">
    <name type="scientific">Vibrio eleionomae</name>
    <dbReference type="NCBI Taxonomy" id="2653505"/>
    <lineage>
        <taxon>Bacteria</taxon>
        <taxon>Pseudomonadati</taxon>
        <taxon>Pseudomonadota</taxon>
        <taxon>Gammaproteobacteria</taxon>
        <taxon>Vibrionales</taxon>
        <taxon>Vibrionaceae</taxon>
        <taxon>Vibrio</taxon>
    </lineage>
</organism>
<dbReference type="PANTHER" id="PTHR45228">
    <property type="entry name" value="CYCLIC DI-GMP PHOSPHODIESTERASE TM_0186-RELATED"/>
    <property type="match status" value="1"/>
</dbReference>
<dbReference type="PROSITE" id="PS51832">
    <property type="entry name" value="HD_GYP"/>
    <property type="match status" value="1"/>
</dbReference>
<dbReference type="AlphaFoldDB" id="A0A7X4LKP7"/>
<keyword evidence="1" id="KW-0597">Phosphoprotein</keyword>
<evidence type="ECO:0000313" key="5">
    <source>
        <dbReference type="EMBL" id="MZI93765.1"/>
    </source>
</evidence>
<protein>
    <submittedName>
        <fullName evidence="5">Response regulator</fullName>
    </submittedName>
</protein>
<name>A0A7X4LKP7_9VIBR</name>
<dbReference type="Gene3D" id="1.10.3210.10">
    <property type="entry name" value="Hypothetical protein af1432"/>
    <property type="match status" value="1"/>
</dbReference>
<dbReference type="GO" id="GO:0008081">
    <property type="term" value="F:phosphoric diester hydrolase activity"/>
    <property type="evidence" value="ECO:0007669"/>
    <property type="project" value="UniProtKB-ARBA"/>
</dbReference>
<evidence type="ECO:0000256" key="1">
    <source>
        <dbReference type="PROSITE-ProRule" id="PRU00169"/>
    </source>
</evidence>
<evidence type="ECO:0000313" key="6">
    <source>
        <dbReference type="Proteomes" id="UP000462621"/>
    </source>
</evidence>
<dbReference type="RefSeq" id="WP_161155538.1">
    <property type="nucleotide sequence ID" value="NZ_WEKT01000017.1"/>
</dbReference>
<dbReference type="PROSITE" id="PS50110">
    <property type="entry name" value="RESPONSE_REGULATORY"/>
    <property type="match status" value="1"/>
</dbReference>
<dbReference type="CDD" id="cd00077">
    <property type="entry name" value="HDc"/>
    <property type="match status" value="1"/>
</dbReference>
<keyword evidence="6" id="KW-1185">Reference proteome</keyword>
<dbReference type="EMBL" id="WEKT01000017">
    <property type="protein sequence ID" value="MZI93765.1"/>
    <property type="molecule type" value="Genomic_DNA"/>
</dbReference>
<evidence type="ECO:0000256" key="2">
    <source>
        <dbReference type="SAM" id="Coils"/>
    </source>
</evidence>
<dbReference type="InterPro" id="IPR011006">
    <property type="entry name" value="CheY-like_superfamily"/>
</dbReference>
<dbReference type="InterPro" id="IPR003607">
    <property type="entry name" value="HD/PDEase_dom"/>
</dbReference>
<dbReference type="InterPro" id="IPR001789">
    <property type="entry name" value="Sig_transdc_resp-reg_receiver"/>
</dbReference>
<dbReference type="SMART" id="SM00448">
    <property type="entry name" value="REC"/>
    <property type="match status" value="1"/>
</dbReference>
<dbReference type="SUPFAM" id="SSF109604">
    <property type="entry name" value="HD-domain/PDEase-like"/>
    <property type="match status" value="1"/>
</dbReference>
<accession>A0A7X4LKP7</accession>
<dbReference type="SUPFAM" id="SSF52172">
    <property type="entry name" value="CheY-like"/>
    <property type="match status" value="1"/>
</dbReference>
<feature type="domain" description="HD-GYP" evidence="4">
    <location>
        <begin position="189"/>
        <end position="384"/>
    </location>
</feature>
<dbReference type="InterPro" id="IPR037522">
    <property type="entry name" value="HD_GYP_dom"/>
</dbReference>
<keyword evidence="2" id="KW-0175">Coiled coil</keyword>
<dbReference type="InterPro" id="IPR052020">
    <property type="entry name" value="Cyclic_di-GMP/3'3'-cGAMP_PDE"/>
</dbReference>
<comment type="caution">
    <text evidence="5">The sequence shown here is derived from an EMBL/GenBank/DDBJ whole genome shotgun (WGS) entry which is preliminary data.</text>
</comment>
<gene>
    <name evidence="5" type="ORF">F9817_11235</name>
</gene>
<dbReference type="Pfam" id="PF00072">
    <property type="entry name" value="Response_reg"/>
    <property type="match status" value="1"/>
</dbReference>
<reference evidence="5 6" key="1">
    <citation type="submission" date="2019-10" db="EMBL/GenBank/DDBJ databases">
        <title>Vibrio sp. nov. isolated from a shrimp pond.</title>
        <authorList>
            <person name="Gomez-Gil B."/>
            <person name="Enciso-Ibarra J."/>
            <person name="Enciso-Ibarra K."/>
            <person name="Bolan-Mejia C."/>
        </authorList>
    </citation>
    <scope>NUCLEOTIDE SEQUENCE [LARGE SCALE GENOMIC DNA]</scope>
    <source>
        <strain evidence="5 6">CAIM 722</strain>
    </source>
</reference>
<dbReference type="GO" id="GO:0000160">
    <property type="term" value="P:phosphorelay signal transduction system"/>
    <property type="evidence" value="ECO:0007669"/>
    <property type="project" value="InterPro"/>
</dbReference>
<dbReference type="CDD" id="cd17569">
    <property type="entry name" value="REC_HupR-like"/>
    <property type="match status" value="1"/>
</dbReference>